<keyword evidence="3" id="KW-1185">Reference proteome</keyword>
<dbReference type="AlphaFoldDB" id="A0A2G2VUN2"/>
<reference evidence="2 3" key="1">
    <citation type="journal article" date="2017" name="Genome Biol.">
        <title>New reference genome sequences of hot pepper reveal the massive evolution of plant disease-resistance genes by retroduplication.</title>
        <authorList>
            <person name="Kim S."/>
            <person name="Park J."/>
            <person name="Yeom S.I."/>
            <person name="Kim Y.M."/>
            <person name="Seo E."/>
            <person name="Kim K.T."/>
            <person name="Kim M.S."/>
            <person name="Lee J.M."/>
            <person name="Cheong K."/>
            <person name="Shin H.S."/>
            <person name="Kim S.B."/>
            <person name="Han K."/>
            <person name="Lee J."/>
            <person name="Park M."/>
            <person name="Lee H.A."/>
            <person name="Lee H.Y."/>
            <person name="Lee Y."/>
            <person name="Oh S."/>
            <person name="Lee J.H."/>
            <person name="Choi E."/>
            <person name="Choi E."/>
            <person name="Lee S.E."/>
            <person name="Jeon J."/>
            <person name="Kim H."/>
            <person name="Choi G."/>
            <person name="Song H."/>
            <person name="Lee J."/>
            <person name="Lee S.C."/>
            <person name="Kwon J.K."/>
            <person name="Lee H.Y."/>
            <person name="Koo N."/>
            <person name="Hong Y."/>
            <person name="Kim R.W."/>
            <person name="Kang W.H."/>
            <person name="Huh J.H."/>
            <person name="Kang B.C."/>
            <person name="Yang T.J."/>
            <person name="Lee Y.H."/>
            <person name="Bennetzen J.L."/>
            <person name="Choi D."/>
        </authorList>
    </citation>
    <scope>NUCLEOTIDE SEQUENCE [LARGE SCALE GENOMIC DNA]</scope>
    <source>
        <strain evidence="3">cv. PBC81</strain>
    </source>
</reference>
<sequence>MHVMHVRDCRVFVAGYAEYLSEEMDVVSVDFEAEYHRMRYAALLWNYGLQKMKKGYVNDNDDPPRPRTKNISSPDEIEIVSIE</sequence>
<comment type="caution">
    <text evidence="2">The sequence shown here is derived from an EMBL/GenBank/DDBJ whole genome shotgun (WGS) entry which is preliminary data.</text>
</comment>
<organism evidence="2 3">
    <name type="scientific">Capsicum baccatum</name>
    <name type="common">Peruvian pepper</name>
    <dbReference type="NCBI Taxonomy" id="33114"/>
    <lineage>
        <taxon>Eukaryota</taxon>
        <taxon>Viridiplantae</taxon>
        <taxon>Streptophyta</taxon>
        <taxon>Embryophyta</taxon>
        <taxon>Tracheophyta</taxon>
        <taxon>Spermatophyta</taxon>
        <taxon>Magnoliopsida</taxon>
        <taxon>eudicotyledons</taxon>
        <taxon>Gunneridae</taxon>
        <taxon>Pentapetalae</taxon>
        <taxon>asterids</taxon>
        <taxon>lamiids</taxon>
        <taxon>Solanales</taxon>
        <taxon>Solanaceae</taxon>
        <taxon>Solanoideae</taxon>
        <taxon>Capsiceae</taxon>
        <taxon>Capsicum</taxon>
    </lineage>
</organism>
<name>A0A2G2VUN2_CAPBA</name>
<proteinExistence type="predicted"/>
<dbReference type="PANTHER" id="PTHR33022:SF13">
    <property type="entry name" value="UBIQUITIN-LIKE PROTEASE FAMILY PROFILE DOMAIN-CONTAINING PROTEIN"/>
    <property type="match status" value="1"/>
</dbReference>
<evidence type="ECO:0000256" key="1">
    <source>
        <dbReference type="SAM" id="MobiDB-lite"/>
    </source>
</evidence>
<accession>A0A2G2VUN2</accession>
<gene>
    <name evidence="2" type="ORF">CQW23_24387</name>
</gene>
<feature type="region of interest" description="Disordered" evidence="1">
    <location>
        <begin position="56"/>
        <end position="83"/>
    </location>
</feature>
<dbReference type="PANTHER" id="PTHR33022">
    <property type="entry name" value="DUF1985 DOMAIN-CONTAINING PROTEIN"/>
    <property type="match status" value="1"/>
</dbReference>
<evidence type="ECO:0000313" key="2">
    <source>
        <dbReference type="EMBL" id="PHT36687.1"/>
    </source>
</evidence>
<dbReference type="OrthoDB" id="1300832at2759"/>
<evidence type="ECO:0000313" key="3">
    <source>
        <dbReference type="Proteomes" id="UP000224567"/>
    </source>
</evidence>
<dbReference type="Proteomes" id="UP000224567">
    <property type="component" value="Unassembled WGS sequence"/>
</dbReference>
<dbReference type="EMBL" id="MLFT02000010">
    <property type="protein sequence ID" value="PHT36687.1"/>
    <property type="molecule type" value="Genomic_DNA"/>
</dbReference>
<protein>
    <submittedName>
        <fullName evidence="2">Uncharacterized protein</fullName>
    </submittedName>
</protein>
<reference evidence="3" key="2">
    <citation type="journal article" date="2017" name="J. Anim. Genet.">
        <title>Multiple reference genome sequences of hot pepper reveal the massive evolution of plant disease resistance genes by retroduplication.</title>
        <authorList>
            <person name="Kim S."/>
            <person name="Park J."/>
            <person name="Yeom S.-I."/>
            <person name="Kim Y.-M."/>
            <person name="Seo E."/>
            <person name="Kim K.-T."/>
            <person name="Kim M.-S."/>
            <person name="Lee J.M."/>
            <person name="Cheong K."/>
            <person name="Shin H.-S."/>
            <person name="Kim S.-B."/>
            <person name="Han K."/>
            <person name="Lee J."/>
            <person name="Park M."/>
            <person name="Lee H.-A."/>
            <person name="Lee H.-Y."/>
            <person name="Lee Y."/>
            <person name="Oh S."/>
            <person name="Lee J.H."/>
            <person name="Choi E."/>
            <person name="Choi E."/>
            <person name="Lee S.E."/>
            <person name="Jeon J."/>
            <person name="Kim H."/>
            <person name="Choi G."/>
            <person name="Song H."/>
            <person name="Lee J."/>
            <person name="Lee S.-C."/>
            <person name="Kwon J.-K."/>
            <person name="Lee H.-Y."/>
            <person name="Koo N."/>
            <person name="Hong Y."/>
            <person name="Kim R.W."/>
            <person name="Kang W.-H."/>
            <person name="Huh J.H."/>
            <person name="Kang B.-C."/>
            <person name="Yang T.-J."/>
            <person name="Lee Y.-H."/>
            <person name="Bennetzen J.L."/>
            <person name="Choi D."/>
        </authorList>
    </citation>
    <scope>NUCLEOTIDE SEQUENCE [LARGE SCALE GENOMIC DNA]</scope>
    <source>
        <strain evidence="3">cv. PBC81</strain>
    </source>
</reference>